<feature type="transmembrane region" description="Helical" evidence="6">
    <location>
        <begin position="262"/>
        <end position="278"/>
    </location>
</feature>
<feature type="transmembrane region" description="Helical" evidence="6">
    <location>
        <begin position="66"/>
        <end position="87"/>
    </location>
</feature>
<dbReference type="SUPFAM" id="SSF103481">
    <property type="entry name" value="Multidrug resistance efflux transporter EmrE"/>
    <property type="match status" value="2"/>
</dbReference>
<evidence type="ECO:0000256" key="6">
    <source>
        <dbReference type="SAM" id="Phobius"/>
    </source>
</evidence>
<keyword evidence="4 6" id="KW-1133">Transmembrane helix</keyword>
<feature type="transmembrane region" description="Helical" evidence="6">
    <location>
        <begin position="37"/>
        <end position="54"/>
    </location>
</feature>
<evidence type="ECO:0000256" key="1">
    <source>
        <dbReference type="ARBA" id="ARBA00004651"/>
    </source>
</evidence>
<comment type="subcellular location">
    <subcellularLocation>
        <location evidence="1">Cell membrane</location>
        <topology evidence="1">Multi-pass membrane protein</topology>
    </subcellularLocation>
</comment>
<name>A0A6J7K3F8_9ZZZZ</name>
<evidence type="ECO:0000256" key="5">
    <source>
        <dbReference type="ARBA" id="ARBA00023136"/>
    </source>
</evidence>
<accession>A0A6J7K3F8</accession>
<feature type="transmembrane region" description="Helical" evidence="6">
    <location>
        <begin position="175"/>
        <end position="198"/>
    </location>
</feature>
<evidence type="ECO:0000256" key="4">
    <source>
        <dbReference type="ARBA" id="ARBA00022989"/>
    </source>
</evidence>
<evidence type="ECO:0000256" key="2">
    <source>
        <dbReference type="ARBA" id="ARBA00022475"/>
    </source>
</evidence>
<proteinExistence type="predicted"/>
<evidence type="ECO:0000313" key="8">
    <source>
        <dbReference type="EMBL" id="CAB4948874.1"/>
    </source>
</evidence>
<dbReference type="InterPro" id="IPR000620">
    <property type="entry name" value="EamA_dom"/>
</dbReference>
<gene>
    <name evidence="8" type="ORF">UFOPK3837_00293</name>
</gene>
<evidence type="ECO:0000256" key="3">
    <source>
        <dbReference type="ARBA" id="ARBA00022692"/>
    </source>
</evidence>
<feature type="domain" description="EamA" evidence="7">
    <location>
        <begin position="10"/>
        <end position="138"/>
    </location>
</feature>
<dbReference type="PANTHER" id="PTHR42920:SF5">
    <property type="entry name" value="EAMA DOMAIN-CONTAINING PROTEIN"/>
    <property type="match status" value="1"/>
</dbReference>
<evidence type="ECO:0000259" key="7">
    <source>
        <dbReference type="Pfam" id="PF00892"/>
    </source>
</evidence>
<keyword evidence="5 6" id="KW-0472">Membrane</keyword>
<protein>
    <submittedName>
        <fullName evidence="8">Unannotated protein</fullName>
    </submittedName>
</protein>
<feature type="transmembrane region" description="Helical" evidence="6">
    <location>
        <begin position="236"/>
        <end position="256"/>
    </location>
</feature>
<dbReference type="PANTHER" id="PTHR42920">
    <property type="entry name" value="OS03G0707200 PROTEIN-RELATED"/>
    <property type="match status" value="1"/>
</dbReference>
<organism evidence="8">
    <name type="scientific">freshwater metagenome</name>
    <dbReference type="NCBI Taxonomy" id="449393"/>
    <lineage>
        <taxon>unclassified sequences</taxon>
        <taxon>metagenomes</taxon>
        <taxon>ecological metagenomes</taxon>
    </lineage>
</organism>
<reference evidence="8" key="1">
    <citation type="submission" date="2020-05" db="EMBL/GenBank/DDBJ databases">
        <authorList>
            <person name="Chiriac C."/>
            <person name="Salcher M."/>
            <person name="Ghai R."/>
            <person name="Kavagutti S V."/>
        </authorList>
    </citation>
    <scope>NUCLEOTIDE SEQUENCE</scope>
</reference>
<keyword evidence="3 6" id="KW-0812">Transmembrane</keyword>
<keyword evidence="2" id="KW-1003">Cell membrane</keyword>
<dbReference type="AlphaFoldDB" id="A0A6J7K3F8"/>
<dbReference type="GO" id="GO:0005886">
    <property type="term" value="C:plasma membrane"/>
    <property type="evidence" value="ECO:0007669"/>
    <property type="project" value="UniProtKB-SubCell"/>
</dbReference>
<dbReference type="InterPro" id="IPR037185">
    <property type="entry name" value="EmrE-like"/>
</dbReference>
<dbReference type="InterPro" id="IPR051258">
    <property type="entry name" value="Diverse_Substrate_Transporter"/>
</dbReference>
<sequence length="299" mass="31703">MSLRTSRLATFALLAVTASWGVAFVWMKDAISQEPFYSFLAVRFTIATAVMLAIRPKTLKKMNRGLLLRGGLLGLILGIAYIAQTIGLEQSTAAVTGFFTGLYVVLTPLLAYVLLKQGLSFKVLIGVVLATAGLALISIDGLTLANGIIPLLICALLYALHIVGLGAWSKGLDTYALTVVQMSGVAVVCWACAIPAGFTPPPNANVWSAVIFCALFATAAAFFIQTWAQSIMDASRVAIILTSEVVFAAGFAYAIGQEPVKALTVFGGLVMIGAMLLVEWPSRKAKRDVVELGTDPMTH</sequence>
<dbReference type="EMBL" id="CAFBNO010000006">
    <property type="protein sequence ID" value="CAB4948874.1"/>
    <property type="molecule type" value="Genomic_DNA"/>
</dbReference>
<feature type="domain" description="EamA" evidence="7">
    <location>
        <begin position="147"/>
        <end position="278"/>
    </location>
</feature>
<feature type="transmembrane region" description="Helical" evidence="6">
    <location>
        <begin position="121"/>
        <end position="142"/>
    </location>
</feature>
<feature type="transmembrane region" description="Helical" evidence="6">
    <location>
        <begin position="204"/>
        <end position="224"/>
    </location>
</feature>
<dbReference type="Pfam" id="PF00892">
    <property type="entry name" value="EamA"/>
    <property type="match status" value="2"/>
</dbReference>
<feature type="transmembrane region" description="Helical" evidence="6">
    <location>
        <begin position="93"/>
        <end position="114"/>
    </location>
</feature>
<feature type="transmembrane region" description="Helical" evidence="6">
    <location>
        <begin position="148"/>
        <end position="168"/>
    </location>
</feature>